<evidence type="ECO:0000256" key="10">
    <source>
        <dbReference type="ARBA" id="ARBA00022541"/>
    </source>
</evidence>
<evidence type="ECO:0000256" key="20">
    <source>
        <dbReference type="SAM" id="MobiDB-lite"/>
    </source>
</evidence>
<comment type="caution">
    <text evidence="22">The sequence shown here is derived from an EMBL/GenBank/DDBJ whole genome shotgun (WGS) entry which is preliminary data.</text>
</comment>
<evidence type="ECO:0000313" key="23">
    <source>
        <dbReference type="Proteomes" id="UP001239994"/>
    </source>
</evidence>
<dbReference type="InterPro" id="IPR016024">
    <property type="entry name" value="ARM-type_fold"/>
</dbReference>
<dbReference type="GO" id="GO:0007605">
    <property type="term" value="P:sensory perception of sound"/>
    <property type="evidence" value="ECO:0007669"/>
    <property type="project" value="UniProtKB-KW"/>
</dbReference>
<comment type="subcellular location">
    <subcellularLocation>
        <location evidence="1">Apical cell membrane</location>
    </subcellularLocation>
    <subcellularLocation>
        <location evidence="4">Cell projection</location>
        <location evidence="4">Filopodium</location>
    </subcellularLocation>
    <subcellularLocation>
        <location evidence="3">Cell projection</location>
        <location evidence="3">Stereocilium membrane</location>
    </subcellularLocation>
    <subcellularLocation>
        <location evidence="2">Cytoplasm</location>
        <location evidence="2">Cytoskeleton</location>
    </subcellularLocation>
</comment>
<keyword evidence="23" id="KW-1185">Reference proteome</keyword>
<dbReference type="GO" id="GO:0009968">
    <property type="term" value="P:negative regulation of signal transduction"/>
    <property type="evidence" value="ECO:0007669"/>
    <property type="project" value="UniProtKB-KW"/>
</dbReference>
<gene>
    <name evidence="22" type="ORF">P4O66_019358</name>
</gene>
<dbReference type="GO" id="GO:0060171">
    <property type="term" value="C:stereocilium membrane"/>
    <property type="evidence" value="ECO:0007669"/>
    <property type="project" value="UniProtKB-SubCell"/>
</dbReference>
<evidence type="ECO:0000256" key="17">
    <source>
        <dbReference type="ARBA" id="ARBA00023212"/>
    </source>
</evidence>
<name>A0AAD8ZTK5_9TELE</name>
<dbReference type="Pfam" id="PF15903">
    <property type="entry name" value="PL48"/>
    <property type="match status" value="1"/>
</dbReference>
<evidence type="ECO:0000256" key="15">
    <source>
        <dbReference type="ARBA" id="ARBA00023054"/>
    </source>
</evidence>
<dbReference type="PANTHER" id="PTHR15829">
    <property type="entry name" value="PROTEIN KINASE PKN/PRK1, EFFECTOR"/>
    <property type="match status" value="1"/>
</dbReference>
<dbReference type="GO" id="GO:0006935">
    <property type="term" value="P:chemotaxis"/>
    <property type="evidence" value="ECO:0007669"/>
    <property type="project" value="UniProtKB-KW"/>
</dbReference>
<dbReference type="GO" id="GO:0030175">
    <property type="term" value="C:filopodium"/>
    <property type="evidence" value="ECO:0007669"/>
    <property type="project" value="UniProtKB-SubCell"/>
</dbReference>
<keyword evidence="17" id="KW-0206">Cytoskeleton</keyword>
<dbReference type="InterPro" id="IPR031780">
    <property type="entry name" value="FAM65_N"/>
</dbReference>
<evidence type="ECO:0000256" key="12">
    <source>
        <dbReference type="ARBA" id="ARBA00022740"/>
    </source>
</evidence>
<comment type="similarity">
    <text evidence="5">Belongs to the RIPOR family.</text>
</comment>
<proteinExistence type="inferred from homology"/>
<evidence type="ECO:0000256" key="4">
    <source>
        <dbReference type="ARBA" id="ARBA00004486"/>
    </source>
</evidence>
<dbReference type="PANTHER" id="PTHR15829:SF2">
    <property type="entry name" value="RHO FAMILY-INTERACTING CELL POLARIZATION REGULATOR 2"/>
    <property type="match status" value="1"/>
</dbReference>
<evidence type="ECO:0000256" key="5">
    <source>
        <dbReference type="ARBA" id="ARBA00005744"/>
    </source>
</evidence>
<keyword evidence="12" id="KW-1009">Hearing</keyword>
<dbReference type="Pfam" id="PF17822">
    <property type="entry name" value="ARMH2"/>
    <property type="match status" value="1"/>
</dbReference>
<protein>
    <recommendedName>
        <fullName evidence="6">Rho family-interacting cell polarization regulator 2</fullName>
    </recommendedName>
</protein>
<feature type="coiled-coil region" evidence="19">
    <location>
        <begin position="184"/>
        <end position="211"/>
    </location>
</feature>
<evidence type="ECO:0000256" key="16">
    <source>
        <dbReference type="ARBA" id="ARBA00023136"/>
    </source>
</evidence>
<dbReference type="GO" id="GO:0005856">
    <property type="term" value="C:cytoskeleton"/>
    <property type="evidence" value="ECO:0007669"/>
    <property type="project" value="UniProtKB-SubCell"/>
</dbReference>
<evidence type="ECO:0000256" key="2">
    <source>
        <dbReference type="ARBA" id="ARBA00004245"/>
    </source>
</evidence>
<keyword evidence="8" id="KW-0963">Cytoplasm</keyword>
<evidence type="ECO:0000313" key="22">
    <source>
        <dbReference type="EMBL" id="KAK1804997.1"/>
    </source>
</evidence>
<keyword evidence="18" id="KW-0966">Cell projection</keyword>
<evidence type="ECO:0000256" key="13">
    <source>
        <dbReference type="ARBA" id="ARBA00022782"/>
    </source>
</evidence>
<evidence type="ECO:0000256" key="18">
    <source>
        <dbReference type="ARBA" id="ARBA00023273"/>
    </source>
</evidence>
<evidence type="ECO:0000256" key="6">
    <source>
        <dbReference type="ARBA" id="ARBA00013627"/>
    </source>
</evidence>
<evidence type="ECO:0000256" key="1">
    <source>
        <dbReference type="ARBA" id="ARBA00004221"/>
    </source>
</evidence>
<feature type="domain" description="FAM65 N-terminal" evidence="21">
    <location>
        <begin position="22"/>
        <end position="370"/>
    </location>
</feature>
<evidence type="ECO:0000256" key="8">
    <source>
        <dbReference type="ARBA" id="ARBA00022490"/>
    </source>
</evidence>
<dbReference type="GO" id="GO:0007517">
    <property type="term" value="P:muscle organ development"/>
    <property type="evidence" value="ECO:0007669"/>
    <property type="project" value="UniProtKB-KW"/>
</dbReference>
<dbReference type="EMBL" id="JAROKS010000003">
    <property type="protein sequence ID" value="KAK1804997.1"/>
    <property type="molecule type" value="Genomic_DNA"/>
</dbReference>
<keyword evidence="7" id="KW-1003">Cell membrane</keyword>
<feature type="compositionally biased region" description="Acidic residues" evidence="20">
    <location>
        <begin position="429"/>
        <end position="439"/>
    </location>
</feature>
<dbReference type="GO" id="GO:0016324">
    <property type="term" value="C:apical plasma membrane"/>
    <property type="evidence" value="ECO:0007669"/>
    <property type="project" value="UniProtKB-SubCell"/>
</dbReference>
<dbReference type="GO" id="GO:0007155">
    <property type="term" value="P:cell adhesion"/>
    <property type="evidence" value="ECO:0007669"/>
    <property type="project" value="UniProtKB-KW"/>
</dbReference>
<keyword evidence="15 19" id="KW-0175">Coiled coil</keyword>
<sequence length="1140" mass="126117">VSSRFPEIMAAGTHSPGGPNGIIRSQSFAGFSTLQEKRSRCNSFMGNTVVQKKLTSKPKKAHLSGHKASSSSSCHEPQPRRVEEVYRALKQGLDEYLEVHQLELDKLTSLMKDMKRNSRLGVLYDLDKQIKAIERYMRRLEFHISKVDELYEGFCIQRRLREGASKMKQAFTASPSTKGTRESLAEVNRRYKEYTENMSTFEGEVENLLGEFHIKMKGLAGFARLCPGDQYEIFMRYGRQRWKLKGRIEANSRQSWDGEEMIFMPLITDLISIKVTELKGLATHVLVGSVICETKDLFTAMPQVVAVDVNDLGTIKLNLEVTWFPFDVEDLTLSSGNVSKATALQRRVSIYSQGTPETPTFQDTAFFSTLPDDVFDIGGCGMAECKRLSFTFSDTPASSPGQAQSNPEITVTPPELDPPLQFCPSDDQPIGEEEGEEAVENGSVSASLASASEADSKWDRTEDHVPGYGSVAPLQSSEGQLSAMGPVDVVFLEPRGPDETSELKPVELDGEEGSVTRQLVRRLTSSEIVSEAGPQSWAGEGSGAFLENSLEEAIQSLLLRLESLGQCCRELQDLEQEVMKLEDLLKCRGPAPRSRSSSLSLTVESALESFDFLNTSDFDDDDTGDDTTAVFFDMETERIGPGEPPEARGHLSEALTEDTGVGNSVAGSPMPLTTGNENLDVAIVIHLQYCNHLIQLLMTGGSSWQHKACLHKLSTQTLLLEELTEKSINRLGSITSAADVLPGLTERPALLALWSECSGSGGLFHTTLDRVFKQMHNSFTPLQDTHPHHADSVIRLVVSEMVDRSELASSPCPSPSSFAQDVLTVFQFHSYATAHNVTNMEQHLLEEGYHCLPLQCCVVPTFQVKGYVGVSQPIPQCPPDGLYVSFPCSQHTLNRAIKYTEYLVQAVESISAVVSLCDSADEELQHVAIETLFTFGEEGRLAYEQLDTVPKEMVRLGTRRDQDHRNLHLRKIQLAGHDIQNTELPIAKRVDAAYVLGILSYTGGYAAAREGGEFMQTMVDFLNTPNLSDAQITTVLEGLSGVCHLHVSNQLLAHSMGLLNILQFFVSPTSQLSTKAKLWSCYLLNILCCNIPVIKSLKSSPGLQVNLESLQNLNNWTSWDKNYAEELLYILEFWPPSYKP</sequence>
<feature type="compositionally biased region" description="Low complexity" evidence="20">
    <location>
        <begin position="443"/>
        <end position="453"/>
    </location>
</feature>
<evidence type="ECO:0000256" key="14">
    <source>
        <dbReference type="ARBA" id="ARBA00022889"/>
    </source>
</evidence>
<evidence type="ECO:0000256" key="9">
    <source>
        <dbReference type="ARBA" id="ARBA00022500"/>
    </source>
</evidence>
<evidence type="ECO:0000256" key="7">
    <source>
        <dbReference type="ARBA" id="ARBA00022475"/>
    </source>
</evidence>
<evidence type="ECO:0000256" key="19">
    <source>
        <dbReference type="SAM" id="Coils"/>
    </source>
</evidence>
<keyword evidence="14" id="KW-0130">Cell adhesion</keyword>
<dbReference type="InterPro" id="IPR026136">
    <property type="entry name" value="RIPOR3"/>
</dbReference>
<organism evidence="22 23">
    <name type="scientific">Electrophorus voltai</name>
    <dbReference type="NCBI Taxonomy" id="2609070"/>
    <lineage>
        <taxon>Eukaryota</taxon>
        <taxon>Metazoa</taxon>
        <taxon>Chordata</taxon>
        <taxon>Craniata</taxon>
        <taxon>Vertebrata</taxon>
        <taxon>Euteleostomi</taxon>
        <taxon>Actinopterygii</taxon>
        <taxon>Neopterygii</taxon>
        <taxon>Teleostei</taxon>
        <taxon>Ostariophysi</taxon>
        <taxon>Gymnotiformes</taxon>
        <taxon>Gymnotoidei</taxon>
        <taxon>Gymnotidae</taxon>
        <taxon>Electrophorus</taxon>
    </lineage>
</organism>
<dbReference type="SUPFAM" id="SSF48371">
    <property type="entry name" value="ARM repeat"/>
    <property type="match status" value="1"/>
</dbReference>
<dbReference type="Proteomes" id="UP001239994">
    <property type="component" value="Unassembled WGS sequence"/>
</dbReference>
<reference evidence="22" key="1">
    <citation type="submission" date="2023-03" db="EMBL/GenBank/DDBJ databases">
        <title>Electrophorus voltai genome.</title>
        <authorList>
            <person name="Bian C."/>
        </authorList>
    </citation>
    <scope>NUCLEOTIDE SEQUENCE</scope>
    <source>
        <strain evidence="22">CB-2022</strain>
        <tissue evidence="22">Muscle</tissue>
    </source>
</reference>
<dbReference type="GO" id="GO:0030154">
    <property type="term" value="P:cell differentiation"/>
    <property type="evidence" value="ECO:0007669"/>
    <property type="project" value="UniProtKB-KW"/>
</dbReference>
<keyword evidence="11" id="KW-0734">Signal transduction inhibitor</keyword>
<feature type="non-terminal residue" evidence="22">
    <location>
        <position position="1"/>
    </location>
</feature>
<evidence type="ECO:0000256" key="11">
    <source>
        <dbReference type="ARBA" id="ARBA00022700"/>
    </source>
</evidence>
<evidence type="ECO:0000259" key="21">
    <source>
        <dbReference type="Pfam" id="PF15903"/>
    </source>
</evidence>
<keyword evidence="13" id="KW-0221">Differentiation</keyword>
<dbReference type="InterPro" id="IPR040268">
    <property type="entry name" value="ARMH2"/>
</dbReference>
<feature type="compositionally biased region" description="Basic residues" evidence="20">
    <location>
        <begin position="55"/>
        <end position="65"/>
    </location>
</feature>
<feature type="region of interest" description="Disordered" evidence="20">
    <location>
        <begin position="1"/>
        <end position="24"/>
    </location>
</feature>
<accession>A0AAD8ZTK5</accession>
<feature type="region of interest" description="Disordered" evidence="20">
    <location>
        <begin position="55"/>
        <end position="79"/>
    </location>
</feature>
<keyword evidence="9" id="KW-0145">Chemotaxis</keyword>
<evidence type="ECO:0000256" key="3">
    <source>
        <dbReference type="ARBA" id="ARBA00004289"/>
    </source>
</evidence>
<dbReference type="AlphaFoldDB" id="A0AAD8ZTK5"/>
<feature type="compositionally biased region" description="Polar residues" evidence="20">
    <location>
        <begin position="395"/>
        <end position="409"/>
    </location>
</feature>
<keyword evidence="10" id="KW-0517">Myogenesis</keyword>
<feature type="region of interest" description="Disordered" evidence="20">
    <location>
        <begin position="395"/>
        <end position="460"/>
    </location>
</feature>
<keyword evidence="16" id="KW-0472">Membrane</keyword>